<dbReference type="RefSeq" id="WP_040139975.1">
    <property type="nucleotide sequence ID" value="NZ_CP006987.1"/>
</dbReference>
<name>A0A060I798_RHIET</name>
<gene>
    <name evidence="5" type="ORF">IE4771_PA00073</name>
</gene>
<dbReference type="PANTHER" id="PTHR43103">
    <property type="entry name" value="NUCLEOSIDE-DIPHOSPHATE-SUGAR EPIMERASE"/>
    <property type="match status" value="1"/>
</dbReference>
<evidence type="ECO:0000313" key="6">
    <source>
        <dbReference type="Proteomes" id="UP000027180"/>
    </source>
</evidence>
<dbReference type="OrthoDB" id="9801056at2"/>
<dbReference type="KEGG" id="rei:IE4771_PA00073"/>
<dbReference type="AlphaFoldDB" id="A0A060I798"/>
<keyword evidence="3" id="KW-0520">NAD</keyword>
<dbReference type="PANTHER" id="PTHR43103:SF5">
    <property type="entry name" value="4-EPIMERASE, PUTATIVE (AFU_ORTHOLOGUE AFUA_7G00360)-RELATED"/>
    <property type="match status" value="1"/>
</dbReference>
<evidence type="ECO:0000256" key="3">
    <source>
        <dbReference type="ARBA" id="ARBA00023027"/>
    </source>
</evidence>
<proteinExistence type="inferred from homology"/>
<keyword evidence="5" id="KW-0614">Plasmid</keyword>
<evidence type="ECO:0000259" key="4">
    <source>
        <dbReference type="Pfam" id="PF01370"/>
    </source>
</evidence>
<sequence>MKLLVTGSSGRIGRAAIERLLEEGHEVIGIDEVPSSDMKCPFARVDMRDYGQVLDAVADIESGIDGIVHLAAIVGAKVAASTHIFHTNTAISYNVFQAARIAGIKNIVFASSETLLGIPFDEPPDYFPVDDKVTPKPESSYALSKLVDEAVAAEFCRWDPALKMIGLRFSWVKEPHQYDEMRACGDNPDVQKWNLWSYVDSRDCAQAISLALNASLNGFHHFVIAADDTVLARPTRALMAAYYPNVPVQAQISEHGSLVSSQMAREVLGYRPKYSWRDTPAGVS</sequence>
<dbReference type="InterPro" id="IPR036291">
    <property type="entry name" value="NAD(P)-bd_dom_sf"/>
</dbReference>
<dbReference type="Pfam" id="PF01370">
    <property type="entry name" value="Epimerase"/>
    <property type="match status" value="1"/>
</dbReference>
<accession>A0A060I798</accession>
<evidence type="ECO:0000313" key="5">
    <source>
        <dbReference type="EMBL" id="AIC29579.1"/>
    </source>
</evidence>
<keyword evidence="2" id="KW-0560">Oxidoreductase</keyword>
<dbReference type="Proteomes" id="UP000027180">
    <property type="component" value="Plasmid pRetIE4771a"/>
</dbReference>
<comment type="similarity">
    <text evidence="1">Belongs to the NAD(P)-dependent epimerase/dehydratase family.</text>
</comment>
<dbReference type="SUPFAM" id="SSF51735">
    <property type="entry name" value="NAD(P)-binding Rossmann-fold domains"/>
    <property type="match status" value="1"/>
</dbReference>
<dbReference type="EMBL" id="CP006987">
    <property type="protein sequence ID" value="AIC29579.1"/>
    <property type="molecule type" value="Genomic_DNA"/>
</dbReference>
<feature type="domain" description="NAD-dependent epimerase/dehydratase" evidence="4">
    <location>
        <begin position="4"/>
        <end position="224"/>
    </location>
</feature>
<dbReference type="InterPro" id="IPR001509">
    <property type="entry name" value="Epimerase_deHydtase"/>
</dbReference>
<geneLocation type="plasmid" evidence="5 6">
    <name>pRetIE4771a</name>
</geneLocation>
<evidence type="ECO:0000256" key="2">
    <source>
        <dbReference type="ARBA" id="ARBA00023002"/>
    </source>
</evidence>
<reference evidence="5 6" key="1">
    <citation type="submission" date="2013-12" db="EMBL/GenBank/DDBJ databases">
        <title>Complete genome sequence of Rhizobium etli bv. mimosae IE4771.</title>
        <authorList>
            <person name="Bustos P."/>
            <person name="Santamaria R.I."/>
            <person name="Lozano L."/>
            <person name="Ormeno-Orrillo E."/>
            <person name="Rogel M.A."/>
            <person name="Romero D."/>
            <person name="Cevallos M.A."/>
            <person name="Martinez-Romero E."/>
            <person name="Gonzalez V."/>
        </authorList>
    </citation>
    <scope>NUCLEOTIDE SEQUENCE [LARGE SCALE GENOMIC DNA]</scope>
    <source>
        <strain evidence="5 6">IE4771</strain>
        <plasmid evidence="6">Plasmid pRetIE4771a</plasmid>
    </source>
</reference>
<dbReference type="HOGENOM" id="CLU_053163_2_0_5"/>
<evidence type="ECO:0000256" key="1">
    <source>
        <dbReference type="ARBA" id="ARBA00007637"/>
    </source>
</evidence>
<dbReference type="GO" id="GO:0016491">
    <property type="term" value="F:oxidoreductase activity"/>
    <property type="evidence" value="ECO:0007669"/>
    <property type="project" value="UniProtKB-KW"/>
</dbReference>
<dbReference type="Gene3D" id="3.40.50.720">
    <property type="entry name" value="NAD(P)-binding Rossmann-like Domain"/>
    <property type="match status" value="1"/>
</dbReference>
<organism evidence="5 6">
    <name type="scientific">Rhizobium etli bv. mimosae str. IE4771</name>
    <dbReference type="NCBI Taxonomy" id="1432050"/>
    <lineage>
        <taxon>Bacteria</taxon>
        <taxon>Pseudomonadati</taxon>
        <taxon>Pseudomonadota</taxon>
        <taxon>Alphaproteobacteria</taxon>
        <taxon>Hyphomicrobiales</taxon>
        <taxon>Rhizobiaceae</taxon>
        <taxon>Rhizobium/Agrobacterium group</taxon>
        <taxon>Rhizobium</taxon>
    </lineage>
</organism>
<protein>
    <submittedName>
        <fullName evidence="5">NAD-dependent epimerase/dehydratase family protein</fullName>
    </submittedName>
</protein>